<dbReference type="RefSeq" id="WP_356956493.1">
    <property type="nucleotide sequence ID" value="NZ_JBEYBD010000006.1"/>
</dbReference>
<dbReference type="Pfam" id="PF02900">
    <property type="entry name" value="LigB"/>
    <property type="match status" value="1"/>
</dbReference>
<gene>
    <name evidence="2" type="ORF">ABZ510_15725</name>
</gene>
<protein>
    <recommendedName>
        <fullName evidence="1">Extradiol ring-cleavage dioxygenase class III enzyme subunit B domain-containing protein</fullName>
    </recommendedName>
</protein>
<organism evidence="2 3">
    <name type="scientific">Nocardia rhamnosiphila</name>
    <dbReference type="NCBI Taxonomy" id="426716"/>
    <lineage>
        <taxon>Bacteria</taxon>
        <taxon>Bacillati</taxon>
        <taxon>Actinomycetota</taxon>
        <taxon>Actinomycetes</taxon>
        <taxon>Mycobacteriales</taxon>
        <taxon>Nocardiaceae</taxon>
        <taxon>Nocardia</taxon>
    </lineage>
</organism>
<dbReference type="SUPFAM" id="SSF53213">
    <property type="entry name" value="LigB-like"/>
    <property type="match status" value="1"/>
</dbReference>
<proteinExistence type="predicted"/>
<feature type="domain" description="Extradiol ring-cleavage dioxygenase class III enzyme subunit B" evidence="1">
    <location>
        <begin position="33"/>
        <end position="291"/>
    </location>
</feature>
<evidence type="ECO:0000259" key="1">
    <source>
        <dbReference type="Pfam" id="PF02900"/>
    </source>
</evidence>
<dbReference type="Gene3D" id="3.40.830.10">
    <property type="entry name" value="LigB-like"/>
    <property type="match status" value="1"/>
</dbReference>
<evidence type="ECO:0000313" key="3">
    <source>
        <dbReference type="Proteomes" id="UP001550628"/>
    </source>
</evidence>
<dbReference type="InterPro" id="IPR004183">
    <property type="entry name" value="Xdiol_dOase_suB"/>
</dbReference>
<sequence length="307" mass="32836">MIAACPAICPNSTAANPSRFGRTTRMAELVGGFLVPHDPMVITDPTAPADAVRERISEAYTAVARRVADLGATTLIIIGTDHYLLFGPGCLPQALIGSGDLDGPIERLPGMRKRQLPDNKALARHLVRHGHRTGIDWAVADSLTVDHSIAIPYFRIGAETNIPVVPIYLACGVEPLLPLPRAAQIGQNLKAAVESWHEDERVVVIGSGGISHWVGTAEMGRVNMEFDRMILDLVVAGKVTELVSFSDEYIREHGGNGGLEIRNFVAAMSALGPCAGEIIAYEAVPEWITGLGFAELIPNRAVGRIAS</sequence>
<dbReference type="EMBL" id="JBEYBF010000009">
    <property type="protein sequence ID" value="MEU1953312.1"/>
    <property type="molecule type" value="Genomic_DNA"/>
</dbReference>
<name>A0ABV2WR09_9NOCA</name>
<dbReference type="Proteomes" id="UP001550628">
    <property type="component" value="Unassembled WGS sequence"/>
</dbReference>
<evidence type="ECO:0000313" key="2">
    <source>
        <dbReference type="EMBL" id="MEU1953312.1"/>
    </source>
</evidence>
<keyword evidence="3" id="KW-1185">Reference proteome</keyword>
<reference evidence="2 3" key="1">
    <citation type="submission" date="2024-06" db="EMBL/GenBank/DDBJ databases">
        <title>The Natural Products Discovery Center: Release of the First 8490 Sequenced Strains for Exploring Actinobacteria Biosynthetic Diversity.</title>
        <authorList>
            <person name="Kalkreuter E."/>
            <person name="Kautsar S.A."/>
            <person name="Yang D."/>
            <person name="Bader C.D."/>
            <person name="Teijaro C.N."/>
            <person name="Fluegel L."/>
            <person name="Davis C.M."/>
            <person name="Simpson J.R."/>
            <person name="Lauterbach L."/>
            <person name="Steele A.D."/>
            <person name="Gui C."/>
            <person name="Meng S."/>
            <person name="Li G."/>
            <person name="Viehrig K."/>
            <person name="Ye F."/>
            <person name="Su P."/>
            <person name="Kiefer A.F."/>
            <person name="Nichols A."/>
            <person name="Cepeda A.J."/>
            <person name="Yan W."/>
            <person name="Fan B."/>
            <person name="Jiang Y."/>
            <person name="Adhikari A."/>
            <person name="Zheng C.-J."/>
            <person name="Schuster L."/>
            <person name="Cowan T.M."/>
            <person name="Smanski M.J."/>
            <person name="Chevrette M.G."/>
            <person name="De Carvalho L.P.S."/>
            <person name="Shen B."/>
        </authorList>
    </citation>
    <scope>NUCLEOTIDE SEQUENCE [LARGE SCALE GENOMIC DNA]</scope>
    <source>
        <strain evidence="2 3">NPDC019708</strain>
    </source>
</reference>
<accession>A0ABV2WR09</accession>
<comment type="caution">
    <text evidence="2">The sequence shown here is derived from an EMBL/GenBank/DDBJ whole genome shotgun (WGS) entry which is preliminary data.</text>
</comment>